<protein>
    <submittedName>
        <fullName evidence="5">Calcium-regulated heat stable protein 1-like</fullName>
    </submittedName>
</protein>
<dbReference type="FunCoup" id="A0A6P8HT92">
    <property type="interactions" value="819"/>
</dbReference>
<dbReference type="GO" id="GO:0043488">
    <property type="term" value="P:regulation of mRNA stability"/>
    <property type="evidence" value="ECO:0007669"/>
    <property type="project" value="TreeGrafter"/>
</dbReference>
<dbReference type="Proteomes" id="UP000515163">
    <property type="component" value="Unplaced"/>
</dbReference>
<accession>A0A6P8HT92</accession>
<dbReference type="OrthoDB" id="448492at2759"/>
<dbReference type="InParanoid" id="A0A6P8HT92"/>
<dbReference type="PANTHER" id="PTHR12962:SF1">
    <property type="entry name" value="COLD SHOCK DOMAIN-CONTAINING PROTEIN CG9705"/>
    <property type="match status" value="1"/>
</dbReference>
<sequence length="147" mass="16657">MSSDKKEVNEEKVDGVHHHVHHGSSPKKHDSTGSPSHKRTPFLVPSPVPTRRTRTTSQSRIASETPLRTGVCKTFCRNKGHGFILPDDGEKQIFVHISDIEGEYVLKEGDRVQFRTCPLPPKLTEEQAVEVTIIEYHGQHEKWWSGN</sequence>
<dbReference type="RefSeq" id="XP_031558646.1">
    <property type="nucleotide sequence ID" value="XM_031702786.1"/>
</dbReference>
<dbReference type="Gene3D" id="2.40.50.140">
    <property type="entry name" value="Nucleic acid-binding proteins"/>
    <property type="match status" value="1"/>
</dbReference>
<dbReference type="CDD" id="cd04458">
    <property type="entry name" value="CSP_CDS"/>
    <property type="match status" value="1"/>
</dbReference>
<feature type="domain" description="CSD" evidence="3">
    <location>
        <begin position="67"/>
        <end position="133"/>
    </location>
</feature>
<organism evidence="4 5">
    <name type="scientific">Actinia tenebrosa</name>
    <name type="common">Australian red waratah sea anemone</name>
    <dbReference type="NCBI Taxonomy" id="6105"/>
    <lineage>
        <taxon>Eukaryota</taxon>
        <taxon>Metazoa</taxon>
        <taxon>Cnidaria</taxon>
        <taxon>Anthozoa</taxon>
        <taxon>Hexacorallia</taxon>
        <taxon>Actiniaria</taxon>
        <taxon>Actiniidae</taxon>
        <taxon>Actinia</taxon>
    </lineage>
</organism>
<feature type="compositionally biased region" description="Basic and acidic residues" evidence="2">
    <location>
        <begin position="1"/>
        <end position="17"/>
    </location>
</feature>
<dbReference type="InterPro" id="IPR012340">
    <property type="entry name" value="NA-bd_OB-fold"/>
</dbReference>
<dbReference type="GeneID" id="116295068"/>
<gene>
    <name evidence="5" type="primary">LOC116295068</name>
</gene>
<evidence type="ECO:0000259" key="3">
    <source>
        <dbReference type="PROSITE" id="PS51857"/>
    </source>
</evidence>
<dbReference type="GO" id="GO:0003730">
    <property type="term" value="F:mRNA 3'-UTR binding"/>
    <property type="evidence" value="ECO:0007669"/>
    <property type="project" value="TreeGrafter"/>
</dbReference>
<evidence type="ECO:0000313" key="4">
    <source>
        <dbReference type="Proteomes" id="UP000515163"/>
    </source>
</evidence>
<dbReference type="PANTHER" id="PTHR12962">
    <property type="entry name" value="CALCIUM-REGULATED HEAT STABLE PROTEIN CRHSP-24-RELATED"/>
    <property type="match status" value="1"/>
</dbReference>
<evidence type="ECO:0000256" key="1">
    <source>
        <dbReference type="ARBA" id="ARBA00022553"/>
    </source>
</evidence>
<keyword evidence="4" id="KW-1185">Reference proteome</keyword>
<evidence type="ECO:0000256" key="2">
    <source>
        <dbReference type="SAM" id="MobiDB-lite"/>
    </source>
</evidence>
<dbReference type="SMART" id="SM00357">
    <property type="entry name" value="CSP"/>
    <property type="match status" value="1"/>
</dbReference>
<proteinExistence type="predicted"/>
<dbReference type="SUPFAM" id="SSF50249">
    <property type="entry name" value="Nucleic acid-binding proteins"/>
    <property type="match status" value="1"/>
</dbReference>
<evidence type="ECO:0000313" key="5">
    <source>
        <dbReference type="RefSeq" id="XP_031558646.1"/>
    </source>
</evidence>
<dbReference type="GO" id="GO:0005737">
    <property type="term" value="C:cytoplasm"/>
    <property type="evidence" value="ECO:0007669"/>
    <property type="project" value="TreeGrafter"/>
</dbReference>
<keyword evidence="1" id="KW-0597">Phosphoprotein</keyword>
<dbReference type="InterPro" id="IPR002059">
    <property type="entry name" value="CSP_DNA-bd"/>
</dbReference>
<dbReference type="AlphaFoldDB" id="A0A6P8HT92"/>
<dbReference type="FunFam" id="2.40.50.140:FF:000086">
    <property type="entry name" value="Cold shock domain-containing protein C2"/>
    <property type="match status" value="1"/>
</dbReference>
<feature type="region of interest" description="Disordered" evidence="2">
    <location>
        <begin position="1"/>
        <end position="65"/>
    </location>
</feature>
<dbReference type="PROSITE" id="PS51857">
    <property type="entry name" value="CSD_2"/>
    <property type="match status" value="1"/>
</dbReference>
<dbReference type="Pfam" id="PF00313">
    <property type="entry name" value="CSD"/>
    <property type="match status" value="1"/>
</dbReference>
<name>A0A6P8HT92_ACTTE</name>
<reference evidence="5" key="1">
    <citation type="submission" date="2025-08" db="UniProtKB">
        <authorList>
            <consortium name="RefSeq"/>
        </authorList>
    </citation>
    <scope>IDENTIFICATION</scope>
    <source>
        <tissue evidence="5">Tentacle</tissue>
    </source>
</reference>
<dbReference type="InterPro" id="IPR052069">
    <property type="entry name" value="Ca-reg_mRNA-binding_domain"/>
</dbReference>
<dbReference type="InterPro" id="IPR011129">
    <property type="entry name" value="CSD"/>
</dbReference>
<dbReference type="KEGG" id="aten:116295068"/>